<protein>
    <recommendedName>
        <fullName evidence="10">Hexosyltransferase</fullName>
        <ecNumber evidence="10">2.4.1.-</ecNumber>
    </recommendedName>
</protein>
<keyword evidence="9" id="KW-0472">Membrane</keyword>
<dbReference type="AlphaFoldDB" id="A0AA89CA15"/>
<keyword evidence="6" id="KW-0735">Signal-anchor</keyword>
<evidence type="ECO:0000256" key="9">
    <source>
        <dbReference type="ARBA" id="ARBA00023136"/>
    </source>
</evidence>
<dbReference type="PANTHER" id="PTHR11214">
    <property type="entry name" value="BETA-1,3-N-ACETYLGLUCOSAMINYLTRANSFERASE"/>
    <property type="match status" value="1"/>
</dbReference>
<evidence type="ECO:0000313" key="13">
    <source>
        <dbReference type="Proteomes" id="UP001186944"/>
    </source>
</evidence>
<feature type="signal peptide" evidence="11">
    <location>
        <begin position="1"/>
        <end position="16"/>
    </location>
</feature>
<keyword evidence="13" id="KW-1185">Reference proteome</keyword>
<evidence type="ECO:0000256" key="7">
    <source>
        <dbReference type="ARBA" id="ARBA00022989"/>
    </source>
</evidence>
<keyword evidence="8 10" id="KW-0333">Golgi apparatus</keyword>
<name>A0AA89CA15_PINIB</name>
<proteinExistence type="inferred from homology"/>
<keyword evidence="11" id="KW-0732">Signal</keyword>
<dbReference type="GO" id="GO:0000139">
    <property type="term" value="C:Golgi membrane"/>
    <property type="evidence" value="ECO:0007669"/>
    <property type="project" value="UniProtKB-SubCell"/>
</dbReference>
<dbReference type="EC" id="2.4.1.-" evidence="10"/>
<dbReference type="EMBL" id="VSWD01000002">
    <property type="protein sequence ID" value="KAK3107415.1"/>
    <property type="molecule type" value="Genomic_DNA"/>
</dbReference>
<evidence type="ECO:0000256" key="5">
    <source>
        <dbReference type="ARBA" id="ARBA00022692"/>
    </source>
</evidence>
<evidence type="ECO:0000256" key="11">
    <source>
        <dbReference type="SAM" id="SignalP"/>
    </source>
</evidence>
<evidence type="ECO:0000256" key="8">
    <source>
        <dbReference type="ARBA" id="ARBA00023034"/>
    </source>
</evidence>
<dbReference type="GO" id="GO:0016758">
    <property type="term" value="F:hexosyltransferase activity"/>
    <property type="evidence" value="ECO:0007669"/>
    <property type="project" value="InterPro"/>
</dbReference>
<comment type="similarity">
    <text evidence="2 10">Belongs to the glycosyltransferase 31 family.</text>
</comment>
<evidence type="ECO:0000256" key="6">
    <source>
        <dbReference type="ARBA" id="ARBA00022968"/>
    </source>
</evidence>
<dbReference type="GO" id="GO:0006493">
    <property type="term" value="P:protein O-linked glycosylation"/>
    <property type="evidence" value="ECO:0007669"/>
    <property type="project" value="TreeGrafter"/>
</dbReference>
<keyword evidence="3 10" id="KW-0328">Glycosyltransferase</keyword>
<dbReference type="PANTHER" id="PTHR11214:SF378">
    <property type="entry name" value="BETA-1,3-GALACTOSYLTRANSFERASE 4"/>
    <property type="match status" value="1"/>
</dbReference>
<dbReference type="Gene3D" id="3.90.550.50">
    <property type="match status" value="1"/>
</dbReference>
<evidence type="ECO:0000256" key="10">
    <source>
        <dbReference type="RuleBase" id="RU363063"/>
    </source>
</evidence>
<dbReference type="InterPro" id="IPR002659">
    <property type="entry name" value="Glyco_trans_31"/>
</dbReference>
<evidence type="ECO:0000256" key="4">
    <source>
        <dbReference type="ARBA" id="ARBA00022679"/>
    </source>
</evidence>
<keyword evidence="5" id="KW-0812">Transmembrane</keyword>
<dbReference type="Pfam" id="PF01762">
    <property type="entry name" value="Galactosyl_T"/>
    <property type="match status" value="1"/>
</dbReference>
<feature type="chain" id="PRO_5041711444" description="Hexosyltransferase" evidence="11">
    <location>
        <begin position="17"/>
        <end position="315"/>
    </location>
</feature>
<keyword evidence="7" id="KW-1133">Transmembrane helix</keyword>
<evidence type="ECO:0000313" key="12">
    <source>
        <dbReference type="EMBL" id="KAK3107415.1"/>
    </source>
</evidence>
<dbReference type="Proteomes" id="UP001186944">
    <property type="component" value="Unassembled WGS sequence"/>
</dbReference>
<comment type="caution">
    <text evidence="12">The sequence shown here is derived from an EMBL/GenBank/DDBJ whole genome shotgun (WGS) entry which is preliminary data.</text>
</comment>
<sequence>MRKVVIMLCYVVTILAIAHILQNFQGIKNTTAPSSHKSNSIGFNYVINEEHLCEDKHGVGVVLLVVVFLGANDIYEREFIRNTWGAIAKSHPKIRLFFILGSTFESSNTTQALQSESLQFHDIIQCDFEDQYKKLVNKSFAAFRWTVHYCDRVKYVLKIDSDMRIDLSSLLTVLEKPDIPDKLLCGDTVYRAPLVNRNKKHRFYVSKEEYPQLRYPDFCQGAAYIIPRRIVGRFASSRIPENLFPLDDNYFTGILRKELNEELHKGFLSYRHHHDKTETRLKNGRYIMNVTSRGHEIKKLRKIALKKTIVQGKQM</sequence>
<comment type="subcellular location">
    <subcellularLocation>
        <location evidence="1 10">Golgi apparatus membrane</location>
        <topology evidence="1 10">Single-pass type II membrane protein</topology>
    </subcellularLocation>
</comment>
<keyword evidence="4" id="KW-0808">Transferase</keyword>
<reference evidence="12" key="1">
    <citation type="submission" date="2019-08" db="EMBL/GenBank/DDBJ databases">
        <title>The improved chromosome-level genome for the pearl oyster Pinctada fucata martensii using PacBio sequencing and Hi-C.</title>
        <authorList>
            <person name="Zheng Z."/>
        </authorList>
    </citation>
    <scope>NUCLEOTIDE SEQUENCE</scope>
    <source>
        <strain evidence="12">ZZ-2019</strain>
        <tissue evidence="12">Adductor muscle</tissue>
    </source>
</reference>
<accession>A0AA89CA15</accession>
<gene>
    <name evidence="12" type="ORF">FSP39_014036</name>
</gene>
<organism evidence="12 13">
    <name type="scientific">Pinctada imbricata</name>
    <name type="common">Atlantic pearl-oyster</name>
    <name type="synonym">Pinctada martensii</name>
    <dbReference type="NCBI Taxonomy" id="66713"/>
    <lineage>
        <taxon>Eukaryota</taxon>
        <taxon>Metazoa</taxon>
        <taxon>Spiralia</taxon>
        <taxon>Lophotrochozoa</taxon>
        <taxon>Mollusca</taxon>
        <taxon>Bivalvia</taxon>
        <taxon>Autobranchia</taxon>
        <taxon>Pteriomorphia</taxon>
        <taxon>Pterioida</taxon>
        <taxon>Pterioidea</taxon>
        <taxon>Pteriidae</taxon>
        <taxon>Pinctada</taxon>
    </lineage>
</organism>
<evidence type="ECO:0000256" key="2">
    <source>
        <dbReference type="ARBA" id="ARBA00008661"/>
    </source>
</evidence>
<evidence type="ECO:0000256" key="1">
    <source>
        <dbReference type="ARBA" id="ARBA00004323"/>
    </source>
</evidence>
<evidence type="ECO:0000256" key="3">
    <source>
        <dbReference type="ARBA" id="ARBA00022676"/>
    </source>
</evidence>